<gene>
    <name evidence="1" type="ORF">KEM10_12920</name>
</gene>
<proteinExistence type="predicted"/>
<protein>
    <submittedName>
        <fullName evidence="1">Uncharacterized protein</fullName>
    </submittedName>
</protein>
<comment type="caution">
    <text evidence="1">The sequence shown here is derived from an EMBL/GenBank/DDBJ whole genome shotgun (WGS) entry which is preliminary data.</text>
</comment>
<sequence>MATASTLINKFGKMAGWNSITVNMLARDIEGITELEYDDNMDMEVARGQGAYPVGYGEGNYEAKGAITLYLEEWNGLQKSLPPGYGMHQIAPFPIVVEYEYEGFKMRDTFVAKIKGRGVAVKQGDKTIAYKADLMILGKILWNV</sequence>
<accession>A0ABS5JWC6</accession>
<evidence type="ECO:0000313" key="2">
    <source>
        <dbReference type="Proteomes" id="UP000708576"/>
    </source>
</evidence>
<dbReference type="RefSeq" id="WP_212216430.1">
    <property type="nucleotide sequence ID" value="NZ_JAGUCO010000008.1"/>
</dbReference>
<reference evidence="1 2" key="1">
    <citation type="journal article" date="2015" name="Int. J. Syst. Evol. Microbiol.">
        <title>Carboxylicivirga linearis sp. nov., isolated from a sea cucumber culture pond.</title>
        <authorList>
            <person name="Wang F.Q."/>
            <person name="Zhou Y.X."/>
            <person name="Lin X.Z."/>
            <person name="Chen G.J."/>
            <person name="Du Z.J."/>
        </authorList>
    </citation>
    <scope>NUCLEOTIDE SEQUENCE [LARGE SCALE GENOMIC DNA]</scope>
    <source>
        <strain evidence="1 2">FB218</strain>
    </source>
</reference>
<evidence type="ECO:0000313" key="1">
    <source>
        <dbReference type="EMBL" id="MBS2099187.1"/>
    </source>
</evidence>
<keyword evidence="2" id="KW-1185">Reference proteome</keyword>
<name>A0ABS5JWC6_9BACT</name>
<organism evidence="1 2">
    <name type="scientific">Carboxylicivirga linearis</name>
    <dbReference type="NCBI Taxonomy" id="1628157"/>
    <lineage>
        <taxon>Bacteria</taxon>
        <taxon>Pseudomonadati</taxon>
        <taxon>Bacteroidota</taxon>
        <taxon>Bacteroidia</taxon>
        <taxon>Marinilabiliales</taxon>
        <taxon>Marinilabiliaceae</taxon>
        <taxon>Carboxylicivirga</taxon>
    </lineage>
</organism>
<dbReference type="EMBL" id="JAGUCO010000008">
    <property type="protein sequence ID" value="MBS2099187.1"/>
    <property type="molecule type" value="Genomic_DNA"/>
</dbReference>
<dbReference type="Proteomes" id="UP000708576">
    <property type="component" value="Unassembled WGS sequence"/>
</dbReference>